<evidence type="ECO:0000313" key="4">
    <source>
        <dbReference type="Proteomes" id="UP000294003"/>
    </source>
</evidence>
<proteinExistence type="predicted"/>
<name>A0ABY0HLH0_9PEZI</name>
<evidence type="ECO:0000259" key="2">
    <source>
        <dbReference type="PROSITE" id="PS50181"/>
    </source>
</evidence>
<feature type="region of interest" description="Disordered" evidence="1">
    <location>
        <begin position="321"/>
        <end position="348"/>
    </location>
</feature>
<evidence type="ECO:0000313" key="3">
    <source>
        <dbReference type="EMBL" id="RYO93414.1"/>
    </source>
</evidence>
<protein>
    <recommendedName>
        <fullName evidence="2">F-box domain-containing protein</fullName>
    </recommendedName>
</protein>
<dbReference type="EMBL" id="QJNS01000018">
    <property type="protein sequence ID" value="RYO93414.1"/>
    <property type="molecule type" value="Genomic_DNA"/>
</dbReference>
<gene>
    <name evidence="3" type="ORF">DL762_001113</name>
</gene>
<dbReference type="PROSITE" id="PS50181">
    <property type="entry name" value="FBOX"/>
    <property type="match status" value="1"/>
</dbReference>
<dbReference type="Proteomes" id="UP000294003">
    <property type="component" value="Unassembled WGS sequence"/>
</dbReference>
<dbReference type="InterPro" id="IPR001810">
    <property type="entry name" value="F-box_dom"/>
</dbReference>
<feature type="compositionally biased region" description="Low complexity" evidence="1">
    <location>
        <begin position="331"/>
        <end position="347"/>
    </location>
</feature>
<reference evidence="3 4" key="1">
    <citation type="submission" date="2018-06" db="EMBL/GenBank/DDBJ databases">
        <title>Complete Genomes of Monosporascus.</title>
        <authorList>
            <person name="Robinson A.J."/>
            <person name="Natvig D.O."/>
        </authorList>
    </citation>
    <scope>NUCLEOTIDE SEQUENCE [LARGE SCALE GENOMIC DNA]</scope>
    <source>
        <strain evidence="3 4">CBS 609.92</strain>
    </source>
</reference>
<comment type="caution">
    <text evidence="3">The sequence shown here is derived from an EMBL/GenBank/DDBJ whole genome shotgun (WGS) entry which is preliminary data.</text>
</comment>
<organism evidence="3 4">
    <name type="scientific">Monosporascus cannonballus</name>
    <dbReference type="NCBI Taxonomy" id="155416"/>
    <lineage>
        <taxon>Eukaryota</taxon>
        <taxon>Fungi</taxon>
        <taxon>Dikarya</taxon>
        <taxon>Ascomycota</taxon>
        <taxon>Pezizomycotina</taxon>
        <taxon>Sordariomycetes</taxon>
        <taxon>Xylariomycetidae</taxon>
        <taxon>Xylariales</taxon>
        <taxon>Xylariales incertae sedis</taxon>
        <taxon>Monosporascus</taxon>
    </lineage>
</organism>
<feature type="region of interest" description="Disordered" evidence="1">
    <location>
        <begin position="92"/>
        <end position="112"/>
    </location>
</feature>
<feature type="domain" description="F-box" evidence="2">
    <location>
        <begin position="1"/>
        <end position="47"/>
    </location>
</feature>
<sequence length="462" mass="50382">MATLGQLPAELLYDIEDYLTMQDIAVLRQVSRDVSAKISHEPSFAAALHSKTRSVEFSARSLELFAAMTRPGRPGGALEALVLVGVPPATDRRGVCERDGPPPTLPAVPRFVPDDPMPADESERCLDHLARALGNLGAHGACRGLRSLALTVDLRGVAAPAADWPSVWAAAACGGSGSLDLFTRPSWCSLAVGDFRAEKLRSPLPLLTLGGVTQLHVSLSGDAVDGSALPEPPAEEILEEEEAAPPHARQAEGLARFFAAFRSADDFKLHWYNTSTLDMEFSLQGLTCDGAALLDFLPGLPGLRELEMYYVSIRRFPPRDAGAGVGVDEQPSSTLSSSSSSPSSSTSADVRQAFRPIFDWLTRADTRLPYLRLEDLQDLQEEAPALLAFRHEPDDEVDDSDQWGEFRLIRRGEKTTRPINYANMPSLPRGFGQICWFRRRRLKFGPPAEGRGSFADPRDDTY</sequence>
<keyword evidence="4" id="KW-1185">Reference proteome</keyword>
<accession>A0ABY0HLH0</accession>
<evidence type="ECO:0000256" key="1">
    <source>
        <dbReference type="SAM" id="MobiDB-lite"/>
    </source>
</evidence>